<protein>
    <submittedName>
        <fullName evidence="1">Uncharacterized protein</fullName>
    </submittedName>
</protein>
<accession>A0A938B367</accession>
<dbReference type="AlphaFoldDB" id="A0A938B367"/>
<reference evidence="1" key="1">
    <citation type="submission" date="2019-03" db="EMBL/GenBank/DDBJ databases">
        <title>Lake Tanganyika Metagenome-Assembled Genomes (MAGs).</title>
        <authorList>
            <person name="Tran P."/>
        </authorList>
    </citation>
    <scope>NUCLEOTIDE SEQUENCE</scope>
    <source>
        <strain evidence="1">K_DeepCast_65m_m2_066</strain>
    </source>
</reference>
<organism evidence="1 2">
    <name type="scientific">Tectimicrobiota bacterium</name>
    <dbReference type="NCBI Taxonomy" id="2528274"/>
    <lineage>
        <taxon>Bacteria</taxon>
        <taxon>Pseudomonadati</taxon>
        <taxon>Nitrospinota/Tectimicrobiota group</taxon>
        <taxon>Candidatus Tectimicrobiota</taxon>
    </lineage>
</organism>
<sequence length="110" mass="12404">MGIYRIFTGDDGESHIEELRLEAYPALSALTNIQEVRVQQFDGTRQMDFHPLPERRLIIHLSGEVEIGTSDGARQVFRAGDIRLMEDVTGRGHTHVDRSPSAAVYILLKD</sequence>
<evidence type="ECO:0000313" key="1">
    <source>
        <dbReference type="EMBL" id="MBM3224971.1"/>
    </source>
</evidence>
<dbReference type="Proteomes" id="UP000712673">
    <property type="component" value="Unassembled WGS sequence"/>
</dbReference>
<name>A0A938B367_UNCTE</name>
<dbReference type="EMBL" id="VGLS01000448">
    <property type="protein sequence ID" value="MBM3224971.1"/>
    <property type="molecule type" value="Genomic_DNA"/>
</dbReference>
<proteinExistence type="predicted"/>
<gene>
    <name evidence="1" type="ORF">FJZ47_14370</name>
</gene>
<comment type="caution">
    <text evidence="1">The sequence shown here is derived from an EMBL/GenBank/DDBJ whole genome shotgun (WGS) entry which is preliminary data.</text>
</comment>
<evidence type="ECO:0000313" key="2">
    <source>
        <dbReference type="Proteomes" id="UP000712673"/>
    </source>
</evidence>